<dbReference type="AlphaFoldDB" id="A0A261EY79"/>
<feature type="compositionally biased region" description="Low complexity" evidence="2">
    <location>
        <begin position="108"/>
        <end position="124"/>
    </location>
</feature>
<dbReference type="PROSITE" id="PS50943">
    <property type="entry name" value="HTH_CROC1"/>
    <property type="match status" value="1"/>
</dbReference>
<gene>
    <name evidence="4" type="ORF">PSRA_1023</name>
</gene>
<keyword evidence="5" id="KW-1185">Reference proteome</keyword>
<evidence type="ECO:0000259" key="3">
    <source>
        <dbReference type="PROSITE" id="PS50943"/>
    </source>
</evidence>
<dbReference type="SMART" id="SM00530">
    <property type="entry name" value="HTH_XRE"/>
    <property type="match status" value="1"/>
</dbReference>
<dbReference type="InterPro" id="IPR050807">
    <property type="entry name" value="TransReg_Diox_bact_type"/>
</dbReference>
<organism evidence="4 5">
    <name type="scientific">Pseudoscardovia radai</name>
    <dbReference type="NCBI Taxonomy" id="987066"/>
    <lineage>
        <taxon>Bacteria</taxon>
        <taxon>Bacillati</taxon>
        <taxon>Actinomycetota</taxon>
        <taxon>Actinomycetes</taxon>
        <taxon>Bifidobacteriales</taxon>
        <taxon>Bifidobacteriaceae</taxon>
        <taxon>Pseudoscardovia</taxon>
    </lineage>
</organism>
<sequence length="274" mass="30502">MTKETLRQRKEWRRCSGELPEGGWLVINGVGKVMRETDDGLREPYNGDASGLIDAGARIRIARIAAGLTQEDLAKRVGLTQGTLWEWESGRRNPTRESLDKVFDALTPHDGPASSDASADGAADADTHSDVATSRPMPRTKANLRRLRDATETSQASLAIAAGLDINNPASVKDVRHWEDPKNRRWAPEPVWLMLEDTLTDQRATARETAKAIVEQQPDRTIPVTLHYYRNQNQYEADGFSGGYGVYNAMASMVGDLLEDAGYMVEFRYPDERL</sequence>
<accession>A0A261EY79</accession>
<dbReference type="GO" id="GO:0003677">
    <property type="term" value="F:DNA binding"/>
    <property type="evidence" value="ECO:0007669"/>
    <property type="project" value="UniProtKB-KW"/>
</dbReference>
<dbReference type="SUPFAM" id="SSF47413">
    <property type="entry name" value="lambda repressor-like DNA-binding domains"/>
    <property type="match status" value="1"/>
</dbReference>
<proteinExistence type="predicted"/>
<evidence type="ECO:0000313" key="4">
    <source>
        <dbReference type="EMBL" id="OZG51626.1"/>
    </source>
</evidence>
<dbReference type="InterPro" id="IPR010982">
    <property type="entry name" value="Lambda_DNA-bd_dom_sf"/>
</dbReference>
<dbReference type="InterPro" id="IPR001387">
    <property type="entry name" value="Cro/C1-type_HTH"/>
</dbReference>
<dbReference type="EMBL" id="MWWR01000007">
    <property type="protein sequence ID" value="OZG51626.1"/>
    <property type="molecule type" value="Genomic_DNA"/>
</dbReference>
<dbReference type="Proteomes" id="UP000216725">
    <property type="component" value="Unassembled WGS sequence"/>
</dbReference>
<dbReference type="Pfam" id="PF01381">
    <property type="entry name" value="HTH_3"/>
    <property type="match status" value="1"/>
</dbReference>
<evidence type="ECO:0000256" key="1">
    <source>
        <dbReference type="ARBA" id="ARBA00023125"/>
    </source>
</evidence>
<feature type="domain" description="HTH cro/C1-type" evidence="3">
    <location>
        <begin position="59"/>
        <end position="106"/>
    </location>
</feature>
<dbReference type="RefSeq" id="WP_094660839.1">
    <property type="nucleotide sequence ID" value="NZ_MWWR01000007.1"/>
</dbReference>
<dbReference type="GO" id="GO:0003700">
    <property type="term" value="F:DNA-binding transcription factor activity"/>
    <property type="evidence" value="ECO:0007669"/>
    <property type="project" value="TreeGrafter"/>
</dbReference>
<feature type="region of interest" description="Disordered" evidence="2">
    <location>
        <begin position="105"/>
        <end position="140"/>
    </location>
</feature>
<keyword evidence="1" id="KW-0238">DNA-binding</keyword>
<evidence type="ECO:0000313" key="5">
    <source>
        <dbReference type="Proteomes" id="UP000216725"/>
    </source>
</evidence>
<reference evidence="4 5" key="1">
    <citation type="journal article" date="2017" name="BMC Genomics">
        <title>Comparative genomic and phylogenomic analyses of the Bifidobacteriaceae family.</title>
        <authorList>
            <person name="Lugli G.A."/>
            <person name="Milani C."/>
            <person name="Turroni F."/>
            <person name="Duranti S."/>
            <person name="Mancabelli L."/>
            <person name="Mangifesta M."/>
            <person name="Ferrario C."/>
            <person name="Modesto M."/>
            <person name="Mattarelli P."/>
            <person name="Jiri K."/>
            <person name="van Sinderen D."/>
            <person name="Ventura M."/>
        </authorList>
    </citation>
    <scope>NUCLEOTIDE SEQUENCE [LARGE SCALE GENOMIC DNA]</scope>
    <source>
        <strain evidence="4 5">DSM 24742</strain>
    </source>
</reference>
<dbReference type="PANTHER" id="PTHR46797">
    <property type="entry name" value="HTH-TYPE TRANSCRIPTIONAL REGULATOR"/>
    <property type="match status" value="1"/>
</dbReference>
<protein>
    <submittedName>
        <fullName evidence="4">Helix-turn-helix domain-containing protein</fullName>
    </submittedName>
</protein>
<dbReference type="Gene3D" id="1.10.260.40">
    <property type="entry name" value="lambda repressor-like DNA-binding domains"/>
    <property type="match status" value="1"/>
</dbReference>
<name>A0A261EY79_9BIFI</name>
<evidence type="ECO:0000256" key="2">
    <source>
        <dbReference type="SAM" id="MobiDB-lite"/>
    </source>
</evidence>
<dbReference type="CDD" id="cd00093">
    <property type="entry name" value="HTH_XRE"/>
    <property type="match status" value="1"/>
</dbReference>
<dbReference type="PANTHER" id="PTHR46797:SF1">
    <property type="entry name" value="METHYLPHOSPHONATE SYNTHASE"/>
    <property type="match status" value="1"/>
</dbReference>
<dbReference type="GO" id="GO:0005829">
    <property type="term" value="C:cytosol"/>
    <property type="evidence" value="ECO:0007669"/>
    <property type="project" value="TreeGrafter"/>
</dbReference>
<dbReference type="OrthoDB" id="3669136at2"/>
<comment type="caution">
    <text evidence="4">The sequence shown here is derived from an EMBL/GenBank/DDBJ whole genome shotgun (WGS) entry which is preliminary data.</text>
</comment>